<dbReference type="SUPFAM" id="SSF48726">
    <property type="entry name" value="Immunoglobulin"/>
    <property type="match status" value="1"/>
</dbReference>
<dbReference type="AlphaFoldDB" id="A0A6J6MNP2"/>
<evidence type="ECO:0000313" key="3">
    <source>
        <dbReference type="EMBL" id="CAB4674033.1"/>
    </source>
</evidence>
<name>A0A6J6MNP2_9ZZZZ</name>
<keyword evidence="1" id="KW-0880">Kelch repeat</keyword>
<proteinExistence type="predicted"/>
<dbReference type="Gene3D" id="2.130.10.80">
    <property type="entry name" value="Galactose oxidase/kelch, beta-propeller"/>
    <property type="match status" value="3"/>
</dbReference>
<dbReference type="EMBL" id="CAEZXA010000048">
    <property type="protein sequence ID" value="CAB4674033.1"/>
    <property type="molecule type" value="Genomic_DNA"/>
</dbReference>
<gene>
    <name evidence="3" type="ORF">UFOPK2334_00704</name>
</gene>
<protein>
    <submittedName>
        <fullName evidence="3">Unannotated protein</fullName>
    </submittedName>
</protein>
<dbReference type="InterPro" id="IPR006652">
    <property type="entry name" value="Kelch_1"/>
</dbReference>
<dbReference type="PANTHER" id="PTHR46344:SF27">
    <property type="entry name" value="KELCH REPEAT SUPERFAMILY PROTEIN"/>
    <property type="match status" value="1"/>
</dbReference>
<organism evidence="3">
    <name type="scientific">freshwater metagenome</name>
    <dbReference type="NCBI Taxonomy" id="449393"/>
    <lineage>
        <taxon>unclassified sequences</taxon>
        <taxon>metagenomes</taxon>
        <taxon>ecological metagenomes</taxon>
    </lineage>
</organism>
<dbReference type="InterPro" id="IPR037293">
    <property type="entry name" value="Gal_Oxidase_central_sf"/>
</dbReference>
<dbReference type="Gene3D" id="2.60.40.10">
    <property type="entry name" value="Immunoglobulins"/>
    <property type="match status" value="2"/>
</dbReference>
<dbReference type="SUPFAM" id="SSF117281">
    <property type="entry name" value="Kelch motif"/>
    <property type="match status" value="2"/>
</dbReference>
<reference evidence="3" key="1">
    <citation type="submission" date="2020-05" db="EMBL/GenBank/DDBJ databases">
        <authorList>
            <person name="Chiriac C."/>
            <person name="Salcher M."/>
            <person name="Ghai R."/>
            <person name="Kavagutti S V."/>
        </authorList>
    </citation>
    <scope>NUCLEOTIDE SEQUENCE</scope>
</reference>
<dbReference type="InterPro" id="IPR015915">
    <property type="entry name" value="Kelch-typ_b-propeller"/>
</dbReference>
<dbReference type="InterPro" id="IPR013783">
    <property type="entry name" value="Ig-like_fold"/>
</dbReference>
<dbReference type="Pfam" id="PF01344">
    <property type="entry name" value="Kelch_1"/>
    <property type="match status" value="1"/>
</dbReference>
<dbReference type="SMART" id="SM00612">
    <property type="entry name" value="Kelch"/>
    <property type="match status" value="5"/>
</dbReference>
<evidence type="ECO:0000256" key="1">
    <source>
        <dbReference type="ARBA" id="ARBA00022441"/>
    </source>
</evidence>
<dbReference type="PANTHER" id="PTHR46344">
    <property type="entry name" value="OS02G0202900 PROTEIN"/>
    <property type="match status" value="1"/>
</dbReference>
<sequence>MTVSPIVTTTYVLTVSDAESTVTQSVTVYVNAISIYAQPQSVIAASVAESYVSVGASGIGTLSYQWFKNDVLIPSANSRNYRVTTNGNYKAVATSTYRGITMSVTSSVASYLINDATITIQPTDSSILLGNTHSLSVDATGTGDLTYQWFLDNAEISGATSRIYVANTAGTYKVSVSSTLSGSTSTVDSNNAVLTVTGLNITSISPNAYVTQGGSTSLAISVTISGGVSVTYQWQFNGTDISGANGIGYLARQTGDYGVVATATRNGITQIKTSSTTHVTAVAAPTITSFDSLAATITLGGSTDLVPVFANGTGVITPGDIAVVSGDQVSVSPTTTTTYTLTVTNLARSTVGMSYTVTVTTGTFVTTANASSLNRYHGSTSVTLADGRVLVYGDSMDHGTVRTDVFDPTTNLFSEVGSSSFTRNDSLGVLLTNGKVLVAGGTTYPNADFSSTSSAELFDPLSNSWSTTGSMNIPRRSFFMVRLNNGKVLVGGGIRDKSTSLNSAEIYDPATETFSSVPNMPGSNRAGARAVLLSNGNVLVVGGSDGSSLWKSAIIFDAVTNSWSSVSSQMQTEHYLNAAIVTLNDGRVLIAGGQTSGAESVSKTDIFDPVTNTFSAGPELSTPRQGLTAHVLRDGKVVLIGGAAYGSSTNSVDVYDPLTSRIIRQFNTMSYTRYGHSSALLLDGRVLIVGSNATPIGEIFSQ</sequence>
<dbReference type="InterPro" id="IPR036179">
    <property type="entry name" value="Ig-like_dom_sf"/>
</dbReference>
<keyword evidence="2" id="KW-0677">Repeat</keyword>
<dbReference type="Pfam" id="PF24681">
    <property type="entry name" value="Kelch_KLHDC2_KLHL20_DRC7"/>
    <property type="match status" value="1"/>
</dbReference>
<evidence type="ECO:0000256" key="2">
    <source>
        <dbReference type="ARBA" id="ARBA00022737"/>
    </source>
</evidence>
<accession>A0A6J6MNP2</accession>